<organism evidence="3 4">
    <name type="scientific">Candidatus Schekmanbacteria bacterium RIFCSPLOWO2_12_FULL_38_15</name>
    <dbReference type="NCBI Taxonomy" id="1817883"/>
    <lineage>
        <taxon>Bacteria</taxon>
        <taxon>Candidatus Schekmaniibacteriota</taxon>
    </lineage>
</organism>
<feature type="signal peptide" evidence="1">
    <location>
        <begin position="1"/>
        <end position="29"/>
    </location>
</feature>
<dbReference type="Proteomes" id="UP000178082">
    <property type="component" value="Unassembled WGS sequence"/>
</dbReference>
<dbReference type="SMART" id="SM00060">
    <property type="entry name" value="FN3"/>
    <property type="match status" value="5"/>
</dbReference>
<dbReference type="AlphaFoldDB" id="A0A1F7SHA1"/>
<gene>
    <name evidence="3" type="ORF">A3G31_11685</name>
</gene>
<keyword evidence="1" id="KW-0732">Signal</keyword>
<dbReference type="InterPro" id="IPR013783">
    <property type="entry name" value="Ig-like_fold"/>
</dbReference>
<dbReference type="InterPro" id="IPR036116">
    <property type="entry name" value="FN3_sf"/>
</dbReference>
<evidence type="ECO:0000256" key="1">
    <source>
        <dbReference type="SAM" id="SignalP"/>
    </source>
</evidence>
<feature type="domain" description="Fibronectin type-III" evidence="2">
    <location>
        <begin position="712"/>
        <end position="785"/>
    </location>
</feature>
<dbReference type="InterPro" id="IPR003961">
    <property type="entry name" value="FN3_dom"/>
</dbReference>
<name>A0A1F7SHA1_9BACT</name>
<feature type="domain" description="Fibronectin type-III" evidence="2">
    <location>
        <begin position="282"/>
        <end position="371"/>
    </location>
</feature>
<feature type="domain" description="Fibronectin type-III" evidence="2">
    <location>
        <begin position="198"/>
        <end position="280"/>
    </location>
</feature>
<dbReference type="PROSITE" id="PS51257">
    <property type="entry name" value="PROKAR_LIPOPROTEIN"/>
    <property type="match status" value="1"/>
</dbReference>
<dbReference type="Gene3D" id="2.60.40.10">
    <property type="entry name" value="Immunoglobulins"/>
    <property type="match status" value="6"/>
</dbReference>
<dbReference type="SUPFAM" id="SSF49265">
    <property type="entry name" value="Fibronectin type III"/>
    <property type="match status" value="3"/>
</dbReference>
<reference evidence="3 4" key="1">
    <citation type="journal article" date="2016" name="Nat. Commun.">
        <title>Thousands of microbial genomes shed light on interconnected biogeochemical processes in an aquifer system.</title>
        <authorList>
            <person name="Anantharaman K."/>
            <person name="Brown C.T."/>
            <person name="Hug L.A."/>
            <person name="Sharon I."/>
            <person name="Castelle C.J."/>
            <person name="Probst A.J."/>
            <person name="Thomas B.C."/>
            <person name="Singh A."/>
            <person name="Wilkins M.J."/>
            <person name="Karaoz U."/>
            <person name="Brodie E.L."/>
            <person name="Williams K.H."/>
            <person name="Hubbard S.S."/>
            <person name="Banfield J.F."/>
        </authorList>
    </citation>
    <scope>NUCLEOTIDE SEQUENCE [LARGE SCALE GENOMIC DNA]</scope>
</reference>
<evidence type="ECO:0000313" key="4">
    <source>
        <dbReference type="Proteomes" id="UP000178082"/>
    </source>
</evidence>
<evidence type="ECO:0000259" key="2">
    <source>
        <dbReference type="SMART" id="SM00060"/>
    </source>
</evidence>
<evidence type="ECO:0000313" key="3">
    <source>
        <dbReference type="EMBL" id="OGL52618.1"/>
    </source>
</evidence>
<protein>
    <recommendedName>
        <fullName evidence="2">Fibronectin type-III domain-containing protein</fullName>
    </recommendedName>
</protein>
<dbReference type="EMBL" id="MGDI01000031">
    <property type="protein sequence ID" value="OGL52618.1"/>
    <property type="molecule type" value="Genomic_DNA"/>
</dbReference>
<sequence>MQKKLFFLSSIPALIIILASALLISSCSSNDGSGGKANLAENYSSSKSKKASNPEEKVIQPLSLNIDGDAQFRLNALGGTIEVVDPQNSIYGAGLIIPANAYRDSNSPYITKQWFGGTIEFVGVASLEKLPEGLKFPESVEGKITYINKSKNLIFSGIMTSDMKNDLRRVSSNESFKTAVNELYQSSQNGGEPRVIVPSNPDPSFNQSRDLNSAVLIVQANDGNKDSYLSFLVDGSLGDKIILNTNLTDFTEDTNEFTDTDVKIGKSYTYFVKARNANESTPSGSVDFSLTDSCSFTITTAKAACGKSGKNPQIELVWKTDNNATSYDIYRNDKLYKSKIENTTFTDTKVTADTEYTYFIRAKRKNDTIDSDPVSVTATVSAPGAFALTALTATPSCNGKDKKGNDKIQIELVWESSTNATSYDIYRNNKVYKKKVTDTEFTDSKLKAGSTYTYFIKAINCSGSATSDTATASAKVDALEAPTLKATTAGCNGTSPQIKLEWEADIDTMDATTGWSGTSVTISSDTTNIKEGTASLGCVVDATGNGEISKSFSLSFSTTTYTMSFYTRCSAASSPIKFFLRDNAGNESYWNITTASTPDTFLQHTISLSSPNNNNNETKADLTNIASLGFKSLAASTTYNFDIITYEDTATTYDVYRDGKLYKDELTAKEFTDKFVKAGTEYTYLVKSVNCSDTTDSAPVSETASDLCKDAPESFTIDSTSSCNGKNPQIKLEWKASEGAAYYNIYRNDELYKSNITGTQFINSNIVAGTPYTYYVKAINSSGETDSNTVTETALSTCTATIPEAFTTFTAESDCSGSSTNPQVKLTWDKVSGATAYDVYRKGALYKSNVTKSVKTIKLVQLLEPPQFTITTVPNASIIGAPIAGIALSLQISFDISDSLNSGLPIVGGLPTRKFKNPVTIKIPYSKEVVDKLNIKLSKLKLYEFHGSAWKPPLTIDRIDEDNGLIYAKVKEFSIFQVYAPYKIANSLPLIIDEKNVEEDIKGVKVEGEKGIINITYNLKDTEGDSSDITIEYRKANAIPDLDQGWTKIIKKKSMSPGNNSFSWNSKSSIGALSGYYQIRVTPYQKIGGSLFKGGAGYSDVFRIDNSKTEINAPTKLIGTVIDDDDSSTIPQVSLTWTASTSDDVSGYNIYRQARFDAGYEKTFRKVGESSSTSFNDDTLVSSFYEAIYKLTAFDSSENESNFSRDIRLASVVLGAYYY</sequence>
<feature type="domain" description="Fibronectin type-III" evidence="2">
    <location>
        <begin position="608"/>
        <end position="697"/>
    </location>
</feature>
<proteinExistence type="predicted"/>
<comment type="caution">
    <text evidence="3">The sequence shown here is derived from an EMBL/GenBank/DDBJ whole genome shotgun (WGS) entry which is preliminary data.</text>
</comment>
<accession>A0A1F7SHA1</accession>
<feature type="chain" id="PRO_5009532367" description="Fibronectin type-III domain-containing protein" evidence="1">
    <location>
        <begin position="30"/>
        <end position="1219"/>
    </location>
</feature>
<feature type="domain" description="Fibronectin type-III" evidence="2">
    <location>
        <begin position="392"/>
        <end position="464"/>
    </location>
</feature>
<dbReference type="STRING" id="1817883.A3G31_11685"/>